<evidence type="ECO:0000313" key="2">
    <source>
        <dbReference type="Proteomes" id="UP000176221"/>
    </source>
</evidence>
<reference evidence="1 2" key="1">
    <citation type="journal article" date="2016" name="Nat. Commun.">
        <title>Thousands of microbial genomes shed light on interconnected biogeochemical processes in an aquifer system.</title>
        <authorList>
            <person name="Anantharaman K."/>
            <person name="Brown C.T."/>
            <person name="Hug L.A."/>
            <person name="Sharon I."/>
            <person name="Castelle C.J."/>
            <person name="Probst A.J."/>
            <person name="Thomas B.C."/>
            <person name="Singh A."/>
            <person name="Wilkins M.J."/>
            <person name="Karaoz U."/>
            <person name="Brodie E.L."/>
            <person name="Williams K.H."/>
            <person name="Hubbard S.S."/>
            <person name="Banfield J.F."/>
        </authorList>
    </citation>
    <scope>NUCLEOTIDE SEQUENCE [LARGE SCALE GENOMIC DNA]</scope>
</reference>
<proteinExistence type="predicted"/>
<protein>
    <submittedName>
        <fullName evidence="1">Uncharacterized protein</fullName>
    </submittedName>
</protein>
<comment type="caution">
    <text evidence="1">The sequence shown here is derived from an EMBL/GenBank/DDBJ whole genome shotgun (WGS) entry which is preliminary data.</text>
</comment>
<dbReference type="Proteomes" id="UP000176221">
    <property type="component" value="Unassembled WGS sequence"/>
</dbReference>
<dbReference type="AlphaFoldDB" id="A0A1G2NEJ1"/>
<evidence type="ECO:0000313" key="1">
    <source>
        <dbReference type="EMBL" id="OHA34476.1"/>
    </source>
</evidence>
<sequence>MAALFQVNDECCFTDPLNASSPLHGKLCIVLRILEASTWQDAMIPEYDVLCIIYSTESFIVKESQLAPAPPLGVVSAGRL</sequence>
<accession>A0A1G2NEJ1</accession>
<name>A0A1G2NEJ1_9BACT</name>
<gene>
    <name evidence="1" type="ORF">A2928_03470</name>
</gene>
<organism evidence="1 2">
    <name type="scientific">Candidatus Taylorbacteria bacterium RIFCSPLOWO2_01_FULL_45_15b</name>
    <dbReference type="NCBI Taxonomy" id="1802319"/>
    <lineage>
        <taxon>Bacteria</taxon>
        <taxon>Candidatus Tayloriibacteriota</taxon>
    </lineage>
</organism>
<dbReference type="EMBL" id="MHRX01000011">
    <property type="protein sequence ID" value="OHA34476.1"/>
    <property type="molecule type" value="Genomic_DNA"/>
</dbReference>